<dbReference type="CDD" id="cd10527">
    <property type="entry name" value="SET_LSMT"/>
    <property type="match status" value="1"/>
</dbReference>
<evidence type="ECO:0000313" key="2">
    <source>
        <dbReference type="EMBL" id="RHY97731.1"/>
    </source>
</evidence>
<sequence length="528" mass="59884">MEQSLVRILRGAKGSFISPKIQVKRFPSMGLGIQAVEPIDSGEVVFVASSDVWREYSAGTARAEARQQAPAFVERVDSYCGNNQRMADAVLLATHIVVGDASDVYLNSLPPVLDVPMYWTERRLDELRHLYRKMHTDLFGSTAPMVSSIDFQWALSVLMSRATSGKDQPFTLIPYFEWFNHSHAKSACEHAYVEKDDSFVIRTTAPHAPNDQLYINYGDHHTPATYLRHYGFASIEHARVLDPVMMHDKVSFHDLPGVSAVSLCDDNNRDLSVEEVIALYEQVDANMRILAQKLMEALAHDIDLEHEKDEADRLSVEQRAIQMSDSFETLLSQVQDSVFRNHYVTKDQVAAAMQRMESGKLKLRDEEAETIQEYIRKLGRLRWECTGSRDPIRGRLSPQRRPKPSASPIPRDVVVQIANALIPSLTRDMELIVATLKHDEADLQAPAVRQRLAKLYLDASQATTERIALKYNVTVEALQDALLYFHDDKKFQDMLTALTEHQHQRYCDVNMTIDSYALWLGSSSWGCS</sequence>
<dbReference type="Pfam" id="PF00856">
    <property type="entry name" value="SET"/>
    <property type="match status" value="1"/>
</dbReference>
<dbReference type="VEuPathDB" id="FungiDB:H257_01163"/>
<dbReference type="Gene3D" id="3.90.1410.10">
    <property type="entry name" value="set domain protein methyltransferase, domain 1"/>
    <property type="match status" value="1"/>
</dbReference>
<evidence type="ECO:0000259" key="1">
    <source>
        <dbReference type="PROSITE" id="PS50280"/>
    </source>
</evidence>
<gene>
    <name evidence="2" type="ORF">DYB35_002079</name>
</gene>
<accession>A0A3R7EEU0</accession>
<dbReference type="InterPro" id="IPR001214">
    <property type="entry name" value="SET_dom"/>
</dbReference>
<dbReference type="VEuPathDB" id="FungiDB:H257_01164"/>
<comment type="caution">
    <text evidence="2">The sequence shown here is derived from an EMBL/GenBank/DDBJ whole genome shotgun (WGS) entry which is preliminary data.</text>
</comment>
<proteinExistence type="predicted"/>
<dbReference type="InterPro" id="IPR046341">
    <property type="entry name" value="SET_dom_sf"/>
</dbReference>
<dbReference type="PANTHER" id="PTHR13271">
    <property type="entry name" value="UNCHARACTERIZED PUTATIVE METHYLTRANSFERASE"/>
    <property type="match status" value="1"/>
</dbReference>
<organism evidence="2 3">
    <name type="scientific">Aphanomyces astaci</name>
    <name type="common">Crayfish plague agent</name>
    <dbReference type="NCBI Taxonomy" id="112090"/>
    <lineage>
        <taxon>Eukaryota</taxon>
        <taxon>Sar</taxon>
        <taxon>Stramenopiles</taxon>
        <taxon>Oomycota</taxon>
        <taxon>Saprolegniomycetes</taxon>
        <taxon>Saprolegniales</taxon>
        <taxon>Verrucalvaceae</taxon>
        <taxon>Aphanomyces</taxon>
    </lineage>
</organism>
<dbReference type="SUPFAM" id="SSF82199">
    <property type="entry name" value="SET domain"/>
    <property type="match status" value="1"/>
</dbReference>
<evidence type="ECO:0000313" key="3">
    <source>
        <dbReference type="Proteomes" id="UP000285712"/>
    </source>
</evidence>
<dbReference type="Proteomes" id="UP000285712">
    <property type="component" value="Unassembled WGS sequence"/>
</dbReference>
<reference evidence="2 3" key="1">
    <citation type="submission" date="2018-08" db="EMBL/GenBank/DDBJ databases">
        <title>Aphanomyces genome sequencing and annotation.</title>
        <authorList>
            <person name="Minardi D."/>
            <person name="Oidtmann B."/>
            <person name="Van Der Giezen M."/>
            <person name="Studholme D.J."/>
        </authorList>
    </citation>
    <scope>NUCLEOTIDE SEQUENCE [LARGE SCALE GENOMIC DNA]</scope>
    <source>
        <strain evidence="2 3">Sv</strain>
    </source>
</reference>
<dbReference type="GO" id="GO:0016279">
    <property type="term" value="F:protein-lysine N-methyltransferase activity"/>
    <property type="evidence" value="ECO:0007669"/>
    <property type="project" value="TreeGrafter"/>
</dbReference>
<dbReference type="InterPro" id="IPR050600">
    <property type="entry name" value="SETD3_SETD6_MTase"/>
</dbReference>
<dbReference type="PROSITE" id="PS50280">
    <property type="entry name" value="SET"/>
    <property type="match status" value="1"/>
</dbReference>
<feature type="domain" description="SET" evidence="1">
    <location>
        <begin position="19"/>
        <end position="218"/>
    </location>
</feature>
<dbReference type="AlphaFoldDB" id="A0A3R7EEU0"/>
<protein>
    <recommendedName>
        <fullName evidence="1">SET domain-containing protein</fullName>
    </recommendedName>
</protein>
<name>A0A3R7EEU0_APHAT</name>
<dbReference type="EMBL" id="QUTG01002075">
    <property type="protein sequence ID" value="RHY97731.1"/>
    <property type="molecule type" value="Genomic_DNA"/>
</dbReference>